<organism evidence="2 3">
    <name type="scientific">Micromonospora fulviviridis</name>
    <dbReference type="NCBI Taxonomy" id="47860"/>
    <lineage>
        <taxon>Bacteria</taxon>
        <taxon>Bacillati</taxon>
        <taxon>Actinomycetota</taxon>
        <taxon>Actinomycetes</taxon>
        <taxon>Micromonosporales</taxon>
        <taxon>Micromonosporaceae</taxon>
        <taxon>Micromonospora</taxon>
    </lineage>
</organism>
<keyword evidence="3" id="KW-1185">Reference proteome</keyword>
<evidence type="ECO:0000259" key="1">
    <source>
        <dbReference type="PROSITE" id="PS50943"/>
    </source>
</evidence>
<feature type="domain" description="HTH cro/C1-type" evidence="1">
    <location>
        <begin position="24"/>
        <end position="56"/>
    </location>
</feature>
<evidence type="ECO:0000313" key="3">
    <source>
        <dbReference type="Proteomes" id="UP001550348"/>
    </source>
</evidence>
<dbReference type="RefSeq" id="WP_355662801.1">
    <property type="nucleotide sequence ID" value="NZ_JBEXRX010000002.1"/>
</dbReference>
<accession>A0ABV2VCT2</accession>
<dbReference type="Gene3D" id="1.10.260.40">
    <property type="entry name" value="lambda repressor-like DNA-binding domains"/>
    <property type="match status" value="2"/>
</dbReference>
<proteinExistence type="predicted"/>
<comment type="caution">
    <text evidence="2">The sequence shown here is derived from an EMBL/GenBank/DDBJ whole genome shotgun (WGS) entry which is preliminary data.</text>
</comment>
<reference evidence="2 3" key="1">
    <citation type="submission" date="2024-06" db="EMBL/GenBank/DDBJ databases">
        <title>The Natural Products Discovery Center: Release of the First 8490 Sequenced Strains for Exploring Actinobacteria Biosynthetic Diversity.</title>
        <authorList>
            <person name="Kalkreuter E."/>
            <person name="Kautsar S.A."/>
            <person name="Yang D."/>
            <person name="Bader C.D."/>
            <person name="Teijaro C.N."/>
            <person name="Fluegel L."/>
            <person name="Davis C.M."/>
            <person name="Simpson J.R."/>
            <person name="Lauterbach L."/>
            <person name="Steele A.D."/>
            <person name="Gui C."/>
            <person name="Meng S."/>
            <person name="Li G."/>
            <person name="Viehrig K."/>
            <person name="Ye F."/>
            <person name="Su P."/>
            <person name="Kiefer A.F."/>
            <person name="Nichols A."/>
            <person name="Cepeda A.J."/>
            <person name="Yan W."/>
            <person name="Fan B."/>
            <person name="Jiang Y."/>
            <person name="Adhikari A."/>
            <person name="Zheng C.-J."/>
            <person name="Schuster L."/>
            <person name="Cowan T.M."/>
            <person name="Smanski M.J."/>
            <person name="Chevrette M.G."/>
            <person name="De Carvalho L.P.S."/>
            <person name="Shen B."/>
        </authorList>
    </citation>
    <scope>NUCLEOTIDE SEQUENCE [LARGE SCALE GENOMIC DNA]</scope>
    <source>
        <strain evidence="2 3">NPDC006286</strain>
    </source>
</reference>
<name>A0ABV2VCT2_9ACTN</name>
<evidence type="ECO:0000313" key="2">
    <source>
        <dbReference type="EMBL" id="MEU0150592.1"/>
    </source>
</evidence>
<dbReference type="Proteomes" id="UP001550348">
    <property type="component" value="Unassembled WGS sequence"/>
</dbReference>
<dbReference type="InterPro" id="IPR001387">
    <property type="entry name" value="Cro/C1-type_HTH"/>
</dbReference>
<dbReference type="CDD" id="cd00093">
    <property type="entry name" value="HTH_XRE"/>
    <property type="match status" value="1"/>
</dbReference>
<dbReference type="EMBL" id="JBEXRX010000002">
    <property type="protein sequence ID" value="MEU0150592.1"/>
    <property type="molecule type" value="Genomic_DNA"/>
</dbReference>
<gene>
    <name evidence="2" type="ORF">ABZ071_01435</name>
</gene>
<dbReference type="SUPFAM" id="SSF47413">
    <property type="entry name" value="lambda repressor-like DNA-binding domains"/>
    <property type="match status" value="1"/>
</dbReference>
<dbReference type="PROSITE" id="PS50943">
    <property type="entry name" value="HTH_CROC1"/>
    <property type="match status" value="1"/>
</dbReference>
<dbReference type="SMART" id="SM00530">
    <property type="entry name" value="HTH_XRE"/>
    <property type="match status" value="2"/>
</dbReference>
<sequence length="239" mass="26300">MGAVRTSVTPEQIREAQQALGLRLARCRKAAGKTQAALARRMAYSRSTIANVEVGRQHMPRGFWERVDRELEARGMLMDAFDALHELVAASRAHRAWIAEQDRLRHHRAAKPAHPQLSTKVEPAACGCTITVARWSGRETLALREALRLSVQAFAERLRIAASIVAAWEDRRQPAHPSLAMQAALDDALKLADQDARTRFANILLMPPMNSVDHARASGGGRCATVTPLHRSDGSQAVL</sequence>
<protein>
    <submittedName>
        <fullName evidence="2">Helix-turn-helix domain-containing protein</fullName>
    </submittedName>
</protein>
<dbReference type="Pfam" id="PF13560">
    <property type="entry name" value="HTH_31"/>
    <property type="match status" value="1"/>
</dbReference>
<dbReference type="InterPro" id="IPR010982">
    <property type="entry name" value="Lambda_DNA-bd_dom_sf"/>
</dbReference>